<proteinExistence type="predicted"/>
<evidence type="ECO:0000313" key="2">
    <source>
        <dbReference type="Proteomes" id="UP000664859"/>
    </source>
</evidence>
<dbReference type="AlphaFoldDB" id="A0A835YIH8"/>
<organism evidence="1 2">
    <name type="scientific">Tribonema minus</name>
    <dbReference type="NCBI Taxonomy" id="303371"/>
    <lineage>
        <taxon>Eukaryota</taxon>
        <taxon>Sar</taxon>
        <taxon>Stramenopiles</taxon>
        <taxon>Ochrophyta</taxon>
        <taxon>PX clade</taxon>
        <taxon>Xanthophyceae</taxon>
        <taxon>Tribonematales</taxon>
        <taxon>Tribonemataceae</taxon>
        <taxon>Tribonema</taxon>
    </lineage>
</organism>
<name>A0A835YIH8_9STRA</name>
<gene>
    <name evidence="1" type="ORF">JKP88DRAFT_250364</name>
</gene>
<accession>A0A835YIH8</accession>
<sequence>MLSRPLCSSCWRYGNRPDRPLVHAPEEIRRRCAEVVREVGESRERAVPGQGAHKAKRSAFIKRKVVGKAPPKILAPLPMAQPGAAFIRIDKAAMKSHFPALDVRSGPWGYLSYLDPYSKSANIRCLRNSSWGRGKLSFLSAVQDRSVTKCPWLLAPTFETDGRQIKLAMMSSEGTRPSHHGLSTLHKSGYQLGKDVVSLEAVVNGGAGAYNMRFVTPDERIDDLYIGAVNPATIKPVQAMFTTGDNWVEARLPEAVGRTGTRFKYYEVTEKDIAKGSRLYKSTTMRTSRGRTGHRTATPSKNFRKRTSVTAEFLRYCGAWRAVEDAYWREILRPTQRIKRFLRFSLVQSQAECIAKGLCKRIRSAGRGCWCSETATSTPRRGIYPFPRRRNITFDRDDGGSDGIAMKFVRYMRCQPDINQRRRRGG</sequence>
<comment type="caution">
    <text evidence="1">The sequence shown here is derived from an EMBL/GenBank/DDBJ whole genome shotgun (WGS) entry which is preliminary data.</text>
</comment>
<dbReference type="EMBL" id="JAFCMP010000553">
    <property type="protein sequence ID" value="KAG5175161.1"/>
    <property type="molecule type" value="Genomic_DNA"/>
</dbReference>
<evidence type="ECO:0000313" key="1">
    <source>
        <dbReference type="EMBL" id="KAG5175161.1"/>
    </source>
</evidence>
<protein>
    <submittedName>
        <fullName evidence="1">Uncharacterized protein</fullName>
    </submittedName>
</protein>
<keyword evidence="2" id="KW-1185">Reference proteome</keyword>
<dbReference type="Proteomes" id="UP000664859">
    <property type="component" value="Unassembled WGS sequence"/>
</dbReference>
<reference evidence="1" key="1">
    <citation type="submission" date="2021-02" db="EMBL/GenBank/DDBJ databases">
        <title>First Annotated Genome of the Yellow-green Alga Tribonema minus.</title>
        <authorList>
            <person name="Mahan K.M."/>
        </authorList>
    </citation>
    <scope>NUCLEOTIDE SEQUENCE</scope>
    <source>
        <strain evidence="1">UTEX B ZZ1240</strain>
    </source>
</reference>